<reference evidence="1" key="1">
    <citation type="journal article" date="2014" name="Front. Microbiol.">
        <title>High frequency of phylogenetically diverse reductive dehalogenase-homologous genes in deep subseafloor sedimentary metagenomes.</title>
        <authorList>
            <person name="Kawai M."/>
            <person name="Futagami T."/>
            <person name="Toyoda A."/>
            <person name="Takaki Y."/>
            <person name="Nishi S."/>
            <person name="Hori S."/>
            <person name="Arai W."/>
            <person name="Tsubouchi T."/>
            <person name="Morono Y."/>
            <person name="Uchiyama I."/>
            <person name="Ito T."/>
            <person name="Fujiyama A."/>
            <person name="Inagaki F."/>
            <person name="Takami H."/>
        </authorList>
    </citation>
    <scope>NUCLEOTIDE SEQUENCE</scope>
    <source>
        <strain evidence="1">Expedition CK06-06</strain>
    </source>
</reference>
<dbReference type="AlphaFoldDB" id="X1UEE9"/>
<sequence>MAEPGEQAEEQPEVQEKGEMRIAMRVPAETYQRIKKMAKYAALEGIIPDDHRGNITGWVNYCLDIGDQLLTKHAQKKRGF</sequence>
<organism evidence="1">
    <name type="scientific">marine sediment metagenome</name>
    <dbReference type="NCBI Taxonomy" id="412755"/>
    <lineage>
        <taxon>unclassified sequences</taxon>
        <taxon>metagenomes</taxon>
        <taxon>ecological metagenomes</taxon>
    </lineage>
</organism>
<comment type="caution">
    <text evidence="1">The sequence shown here is derived from an EMBL/GenBank/DDBJ whole genome shotgun (WGS) entry which is preliminary data.</text>
</comment>
<name>X1UEE9_9ZZZZ</name>
<protein>
    <submittedName>
        <fullName evidence="1">Uncharacterized protein</fullName>
    </submittedName>
</protein>
<gene>
    <name evidence="1" type="ORF">S12H4_42797</name>
</gene>
<dbReference type="EMBL" id="BARW01026216">
    <property type="protein sequence ID" value="GAJ15888.1"/>
    <property type="molecule type" value="Genomic_DNA"/>
</dbReference>
<accession>X1UEE9</accession>
<evidence type="ECO:0000313" key="1">
    <source>
        <dbReference type="EMBL" id="GAJ15888.1"/>
    </source>
</evidence>
<proteinExistence type="predicted"/>